<proteinExistence type="predicted"/>
<evidence type="ECO:0000256" key="2">
    <source>
        <dbReference type="SAM" id="Phobius"/>
    </source>
</evidence>
<dbReference type="VEuPathDB" id="PlasmoDB:PVX_117650"/>
<evidence type="ECO:0000313" key="3">
    <source>
        <dbReference type="EMBL" id="VUZ97786.1"/>
    </source>
</evidence>
<keyword evidence="2" id="KW-0472">Membrane</keyword>
<name>A0A564ZZR5_PLAVI</name>
<keyword evidence="2" id="KW-0812">Transmembrane</keyword>
<dbReference type="Proteomes" id="UP000220605">
    <property type="component" value="Chromosome 12"/>
</dbReference>
<dbReference type="AlphaFoldDB" id="A0A564ZZR5"/>
<dbReference type="EMBL" id="LT635623">
    <property type="protein sequence ID" value="VUZ97786.1"/>
    <property type="molecule type" value="Genomic_DNA"/>
</dbReference>
<feature type="transmembrane region" description="Helical" evidence="2">
    <location>
        <begin position="250"/>
        <end position="270"/>
    </location>
</feature>
<reference evidence="4" key="1">
    <citation type="submission" date="2016-07" db="EMBL/GenBank/DDBJ databases">
        <authorList>
            <consortium name="Pathogen Informatics"/>
        </authorList>
    </citation>
    <scope>NUCLEOTIDE SEQUENCE [LARGE SCALE GENOMIC DNA]</scope>
</reference>
<keyword evidence="2" id="KW-1133">Transmembrane helix</keyword>
<dbReference type="OrthoDB" id="376398at2759"/>
<evidence type="ECO:0000256" key="1">
    <source>
        <dbReference type="SAM" id="MobiDB-lite"/>
    </source>
</evidence>
<accession>A0A564ZZR5</accession>
<feature type="region of interest" description="Disordered" evidence="1">
    <location>
        <begin position="115"/>
        <end position="144"/>
    </location>
</feature>
<dbReference type="VEuPathDB" id="PlasmoDB:PVW1_120065400"/>
<feature type="compositionally biased region" description="Basic and acidic residues" evidence="1">
    <location>
        <begin position="439"/>
        <end position="455"/>
    </location>
</feature>
<dbReference type="VEuPathDB" id="PlasmoDB:PVP01_1250600"/>
<dbReference type="VEuPathDB" id="PlasmoDB:PVPAM_120055800"/>
<protein>
    <submittedName>
        <fullName evidence="3">Uncharacterized protein</fullName>
    </submittedName>
</protein>
<feature type="compositionally biased region" description="Polar residues" evidence="1">
    <location>
        <begin position="133"/>
        <end position="144"/>
    </location>
</feature>
<evidence type="ECO:0000313" key="4">
    <source>
        <dbReference type="Proteomes" id="UP000220605"/>
    </source>
</evidence>
<sequence>MKNESKHMEKTNFKNGIIYVIYDEIYDTHRKEKRRRNYYCKIVRFPNPPVLTIRALSEVYNLKDRVEYLPRSCHFGVVNTHSYFNGEKRSVYETLLLMHALNSKRGVAKSASGEAGVKFNGEGTNDEEANPSGEGSNDQRNNDATALTNVGSTRKHEHLHLFHILNEAHQVYEYFFYLYGKCYQNYTRPFFLHINLNYNLIRGFIKLQCMNDRMSSKYKNVSLDSMMNRLIKLLHLFSQLGKDYERVECIVLYVYFYTFLCVPFCFYPWGCPDFDRLSRKIRSDGNVNMLINHVHANKKSLFSLLLNITEETDGYFETYDFNLAILMSEVAGESDKLQPRYDVRNGLRHLDRNAALFEKKEGHINLSEYRLLKGIGYNSLRQLYQPHFYHLTVLRRTFLFHSKVEVIWVFLRLLAERVVDMDRHYRRCAVKVGQQGEQHQQHQQEQHQQEQHRSV</sequence>
<gene>
    <name evidence="3" type="ORF">PVP01_1250600</name>
</gene>
<organism evidence="3 4">
    <name type="scientific">Plasmodium vivax</name>
    <name type="common">malaria parasite P. vivax</name>
    <dbReference type="NCBI Taxonomy" id="5855"/>
    <lineage>
        <taxon>Eukaryota</taxon>
        <taxon>Sar</taxon>
        <taxon>Alveolata</taxon>
        <taxon>Apicomplexa</taxon>
        <taxon>Aconoidasida</taxon>
        <taxon>Haemosporida</taxon>
        <taxon>Plasmodiidae</taxon>
        <taxon>Plasmodium</taxon>
        <taxon>Plasmodium (Plasmodium)</taxon>
    </lineage>
</organism>
<feature type="region of interest" description="Disordered" evidence="1">
    <location>
        <begin position="436"/>
        <end position="455"/>
    </location>
</feature>